<protein>
    <submittedName>
        <fullName evidence="1">Uncharacterized protein</fullName>
    </submittedName>
</protein>
<dbReference type="Proteomes" id="UP000293823">
    <property type="component" value="Unassembled WGS sequence"/>
</dbReference>
<accession>A0A4Q4SB46</accession>
<name>A0A4Q4SB46_9PLEO</name>
<keyword evidence="2" id="KW-1185">Reference proteome</keyword>
<gene>
    <name evidence="1" type="ORF">AA0113_g4452</name>
</gene>
<organism evidence="1 2">
    <name type="scientific">Alternaria arborescens</name>
    <dbReference type="NCBI Taxonomy" id="156630"/>
    <lineage>
        <taxon>Eukaryota</taxon>
        <taxon>Fungi</taxon>
        <taxon>Dikarya</taxon>
        <taxon>Ascomycota</taxon>
        <taxon>Pezizomycotina</taxon>
        <taxon>Dothideomycetes</taxon>
        <taxon>Pleosporomycetidae</taxon>
        <taxon>Pleosporales</taxon>
        <taxon>Pleosporineae</taxon>
        <taxon>Pleosporaceae</taxon>
        <taxon>Alternaria</taxon>
        <taxon>Alternaria sect. Alternaria</taxon>
    </lineage>
</organism>
<evidence type="ECO:0000313" key="1">
    <source>
        <dbReference type="EMBL" id="RYO67535.1"/>
    </source>
</evidence>
<reference evidence="2" key="1">
    <citation type="journal article" date="2019" name="bioRxiv">
        <title>Genomics, evolutionary history and diagnostics of the Alternaria alternata species group including apple and Asian pear pathotypes.</title>
        <authorList>
            <person name="Armitage A.D."/>
            <person name="Cockerton H.M."/>
            <person name="Sreenivasaprasad S."/>
            <person name="Woodhall J.W."/>
            <person name="Lane C.R."/>
            <person name="Harrison R.J."/>
            <person name="Clarkson J.P."/>
        </authorList>
    </citation>
    <scope>NUCLEOTIDE SEQUENCE [LARGE SCALE GENOMIC DNA]</scope>
    <source>
        <strain evidence="2">RGR 97.0016</strain>
    </source>
</reference>
<evidence type="ECO:0000313" key="2">
    <source>
        <dbReference type="Proteomes" id="UP000293823"/>
    </source>
</evidence>
<proteinExistence type="predicted"/>
<dbReference type="AlphaFoldDB" id="A0A4Q4SB46"/>
<dbReference type="EMBL" id="PEJP01000015">
    <property type="protein sequence ID" value="RYO67535.1"/>
    <property type="molecule type" value="Genomic_DNA"/>
</dbReference>
<comment type="caution">
    <text evidence="1">The sequence shown here is derived from an EMBL/GenBank/DDBJ whole genome shotgun (WGS) entry which is preliminary data.</text>
</comment>
<sequence length="75" mass="8707">MTESVSNTTVTRKECDRMKADICRTWVDDNHRMLEHHASTQRLNDICFLLMIIISDIREAQLKTNIFLVSNPNGD</sequence>